<organism evidence="13 14">
    <name type="scientific">Pseudoneobacillus rhizosphaerae</name>
    <dbReference type="NCBI Taxonomy" id="2880968"/>
    <lineage>
        <taxon>Bacteria</taxon>
        <taxon>Bacillati</taxon>
        <taxon>Bacillota</taxon>
        <taxon>Bacilli</taxon>
        <taxon>Bacillales</taxon>
        <taxon>Bacillaceae</taxon>
        <taxon>Pseudoneobacillus</taxon>
    </lineage>
</organism>
<comment type="function">
    <text evidence="3">Purine nucleoside enzyme that catalyzes the phosphorolysis of adenosine and inosine nucleosides, yielding D-ribose 1-phosphate and the respective free bases, adenine and hypoxanthine. Also catalyzes the phosphorolysis of S-methyl-5'-thioadenosine into adenine and S-methyl-5-thio-alpha-D-ribose 1-phosphate. Also has adenosine deaminase activity.</text>
</comment>
<keyword evidence="7" id="KW-0378">Hydrolase</keyword>
<dbReference type="Pfam" id="PF02578">
    <property type="entry name" value="Cu-oxidase_4"/>
    <property type="match status" value="1"/>
</dbReference>
<dbReference type="EMBL" id="CAKJTG010000005">
    <property type="protein sequence ID" value="CAG9607494.1"/>
    <property type="molecule type" value="Genomic_DNA"/>
</dbReference>
<evidence type="ECO:0000313" key="14">
    <source>
        <dbReference type="Proteomes" id="UP000789845"/>
    </source>
</evidence>
<dbReference type="GO" id="GO:0005507">
    <property type="term" value="F:copper ion binding"/>
    <property type="evidence" value="ECO:0007669"/>
    <property type="project" value="TreeGrafter"/>
</dbReference>
<comment type="catalytic activity">
    <reaction evidence="11">
        <text>S-methyl-5'-thioadenosine + phosphate = 5-(methylsulfanyl)-alpha-D-ribose 1-phosphate + adenine</text>
        <dbReference type="Rhea" id="RHEA:11852"/>
        <dbReference type="ChEBI" id="CHEBI:16708"/>
        <dbReference type="ChEBI" id="CHEBI:17509"/>
        <dbReference type="ChEBI" id="CHEBI:43474"/>
        <dbReference type="ChEBI" id="CHEBI:58533"/>
        <dbReference type="EC" id="2.4.2.28"/>
    </reaction>
    <physiologicalReaction direction="left-to-right" evidence="11">
        <dbReference type="Rhea" id="RHEA:11853"/>
    </physiologicalReaction>
</comment>
<protein>
    <recommendedName>
        <fullName evidence="12">Purine nucleoside phosphorylase</fullName>
    </recommendedName>
</protein>
<proteinExistence type="inferred from homology"/>
<dbReference type="AlphaFoldDB" id="A0A9C7G7M7"/>
<reference evidence="13" key="1">
    <citation type="submission" date="2021-10" db="EMBL/GenBank/DDBJ databases">
        <authorList>
            <person name="Criscuolo A."/>
        </authorList>
    </citation>
    <scope>NUCLEOTIDE SEQUENCE</scope>
    <source>
        <strain evidence="13">CIP111885</strain>
    </source>
</reference>
<dbReference type="PANTHER" id="PTHR30616:SF2">
    <property type="entry name" value="PURINE NUCLEOSIDE PHOSPHORYLASE LACC1"/>
    <property type="match status" value="1"/>
</dbReference>
<comment type="cofactor">
    <cofactor evidence="2">
        <name>Zn(2+)</name>
        <dbReference type="ChEBI" id="CHEBI:29105"/>
    </cofactor>
</comment>
<dbReference type="Gene3D" id="3.60.140.10">
    <property type="entry name" value="CNF1/YfiH-like putative cysteine hydrolases"/>
    <property type="match status" value="1"/>
</dbReference>
<evidence type="ECO:0000256" key="1">
    <source>
        <dbReference type="ARBA" id="ARBA00000553"/>
    </source>
</evidence>
<comment type="caution">
    <text evidence="13">The sequence shown here is derived from an EMBL/GenBank/DDBJ whole genome shotgun (WGS) entry which is preliminary data.</text>
</comment>
<evidence type="ECO:0000256" key="6">
    <source>
        <dbReference type="ARBA" id="ARBA00022723"/>
    </source>
</evidence>
<evidence type="ECO:0000256" key="8">
    <source>
        <dbReference type="ARBA" id="ARBA00022833"/>
    </source>
</evidence>
<accession>A0A9C7G7M7</accession>
<dbReference type="GO" id="GO:0016491">
    <property type="term" value="F:oxidoreductase activity"/>
    <property type="evidence" value="ECO:0007669"/>
    <property type="project" value="UniProtKB-KW"/>
</dbReference>
<name>A0A9C7G7M7_9BACI</name>
<evidence type="ECO:0000256" key="9">
    <source>
        <dbReference type="ARBA" id="ARBA00047989"/>
    </source>
</evidence>
<evidence type="ECO:0000256" key="4">
    <source>
        <dbReference type="ARBA" id="ARBA00007353"/>
    </source>
</evidence>
<keyword evidence="14" id="KW-1185">Reference proteome</keyword>
<keyword evidence="8" id="KW-0862">Zinc</keyword>
<dbReference type="SUPFAM" id="SSF64438">
    <property type="entry name" value="CNF1/YfiH-like putative cysteine hydrolases"/>
    <property type="match status" value="1"/>
</dbReference>
<dbReference type="InterPro" id="IPR011324">
    <property type="entry name" value="Cytotoxic_necrot_fac-like_cat"/>
</dbReference>
<keyword evidence="6" id="KW-0479">Metal-binding</keyword>
<evidence type="ECO:0000256" key="12">
    <source>
        <dbReference type="RuleBase" id="RU361274"/>
    </source>
</evidence>
<dbReference type="GO" id="GO:0016787">
    <property type="term" value="F:hydrolase activity"/>
    <property type="evidence" value="ECO:0007669"/>
    <property type="project" value="UniProtKB-KW"/>
</dbReference>
<evidence type="ECO:0000256" key="10">
    <source>
        <dbReference type="ARBA" id="ARBA00048968"/>
    </source>
</evidence>
<evidence type="ECO:0000256" key="11">
    <source>
        <dbReference type="ARBA" id="ARBA00049893"/>
    </source>
</evidence>
<evidence type="ECO:0000256" key="2">
    <source>
        <dbReference type="ARBA" id="ARBA00001947"/>
    </source>
</evidence>
<dbReference type="PANTHER" id="PTHR30616">
    <property type="entry name" value="UNCHARACTERIZED PROTEIN YFIH"/>
    <property type="match status" value="1"/>
</dbReference>
<comment type="catalytic activity">
    <reaction evidence="1">
        <text>inosine + phosphate = alpha-D-ribose 1-phosphate + hypoxanthine</text>
        <dbReference type="Rhea" id="RHEA:27646"/>
        <dbReference type="ChEBI" id="CHEBI:17368"/>
        <dbReference type="ChEBI" id="CHEBI:17596"/>
        <dbReference type="ChEBI" id="CHEBI:43474"/>
        <dbReference type="ChEBI" id="CHEBI:57720"/>
        <dbReference type="EC" id="2.4.2.1"/>
    </reaction>
    <physiologicalReaction direction="left-to-right" evidence="1">
        <dbReference type="Rhea" id="RHEA:27647"/>
    </physiologicalReaction>
</comment>
<comment type="similarity">
    <text evidence="4 12">Belongs to the purine nucleoside phosphorylase YfiH/LACC1 family.</text>
</comment>
<evidence type="ECO:0000256" key="5">
    <source>
        <dbReference type="ARBA" id="ARBA00022679"/>
    </source>
</evidence>
<evidence type="ECO:0000256" key="3">
    <source>
        <dbReference type="ARBA" id="ARBA00003215"/>
    </source>
</evidence>
<comment type="catalytic activity">
    <reaction evidence="10">
        <text>adenosine + phosphate = alpha-D-ribose 1-phosphate + adenine</text>
        <dbReference type="Rhea" id="RHEA:27642"/>
        <dbReference type="ChEBI" id="CHEBI:16335"/>
        <dbReference type="ChEBI" id="CHEBI:16708"/>
        <dbReference type="ChEBI" id="CHEBI:43474"/>
        <dbReference type="ChEBI" id="CHEBI:57720"/>
        <dbReference type="EC" id="2.4.2.1"/>
    </reaction>
    <physiologicalReaction direction="left-to-right" evidence="10">
        <dbReference type="Rhea" id="RHEA:27643"/>
    </physiologicalReaction>
</comment>
<dbReference type="InterPro" id="IPR003730">
    <property type="entry name" value="Cu_polyphenol_OxRdtase"/>
</dbReference>
<dbReference type="InterPro" id="IPR038371">
    <property type="entry name" value="Cu_polyphenol_OxRdtase_sf"/>
</dbReference>
<sequence length="276" mass="31478">MEPFVLKTKEYFSIEAWEKEWPDLVVGFTTKNGGVSQQDFSSFNFGFHVGDKVESVCHNKQKLSSIIKFPVESWVAAEQTHGINIKRIQKEVCGSGSYQYDDSIPDTDGFFTENKGILLTLCYADCVPIYFIDKVTKRIGIAHAGWKGSVNGIAKRMILNWVSEGSNLKDILVAIGPSICEDCYIVDDFVIAFVRKILVDVEKKPYNLINKDQYRLNLKQFNKLQLIQAGITESNIYVTEYCSSCHDKEFFSHRRDKGKTGRMMSFIGWKEDSQTI</sequence>
<dbReference type="RefSeq" id="WP_230495752.1">
    <property type="nucleotide sequence ID" value="NZ_CAKJTG010000005.1"/>
</dbReference>
<keyword evidence="5" id="KW-0808">Transferase</keyword>
<dbReference type="Proteomes" id="UP000789845">
    <property type="component" value="Unassembled WGS sequence"/>
</dbReference>
<evidence type="ECO:0000313" key="13">
    <source>
        <dbReference type="EMBL" id="CAG9607494.1"/>
    </source>
</evidence>
<dbReference type="GO" id="GO:0017061">
    <property type="term" value="F:S-methyl-5-thioadenosine phosphorylase activity"/>
    <property type="evidence" value="ECO:0007669"/>
    <property type="project" value="UniProtKB-EC"/>
</dbReference>
<evidence type="ECO:0000256" key="7">
    <source>
        <dbReference type="ARBA" id="ARBA00022801"/>
    </source>
</evidence>
<comment type="catalytic activity">
    <reaction evidence="9">
        <text>adenosine + H2O + H(+) = inosine + NH4(+)</text>
        <dbReference type="Rhea" id="RHEA:24408"/>
        <dbReference type="ChEBI" id="CHEBI:15377"/>
        <dbReference type="ChEBI" id="CHEBI:15378"/>
        <dbReference type="ChEBI" id="CHEBI:16335"/>
        <dbReference type="ChEBI" id="CHEBI:17596"/>
        <dbReference type="ChEBI" id="CHEBI:28938"/>
        <dbReference type="EC" id="3.5.4.4"/>
    </reaction>
    <physiologicalReaction direction="left-to-right" evidence="9">
        <dbReference type="Rhea" id="RHEA:24409"/>
    </physiologicalReaction>
</comment>
<keyword evidence="13" id="KW-0560">Oxidoreductase</keyword>
<gene>
    <name evidence="13" type="primary">rl5</name>
    <name evidence="13" type="ORF">NEOCIP111885_01185</name>
</gene>
<dbReference type="NCBIfam" id="TIGR00726">
    <property type="entry name" value="peptidoglycan editing factor PgeF"/>
    <property type="match status" value="1"/>
</dbReference>
<dbReference type="CDD" id="cd16833">
    <property type="entry name" value="YfiH"/>
    <property type="match status" value="1"/>
</dbReference>